<dbReference type="GO" id="GO:0033617">
    <property type="term" value="P:mitochondrial respiratory chain complex IV assembly"/>
    <property type="evidence" value="ECO:0007669"/>
    <property type="project" value="TreeGrafter"/>
</dbReference>
<protein>
    <submittedName>
        <fullName evidence="1">Ribosomal protein L37</fullName>
    </submittedName>
</protein>
<dbReference type="PANTHER" id="PTHR47148">
    <property type="entry name" value="CYTOCHROME C OXIDASE ASSEMBLY FACTOR 1 HOMOLOG"/>
    <property type="match status" value="1"/>
</dbReference>
<proteinExistence type="predicted"/>
<name>A0A8C4QJ00_EPTBU</name>
<dbReference type="OMA" id="RQCWCLQ"/>
<reference evidence="1" key="1">
    <citation type="submission" date="2025-08" db="UniProtKB">
        <authorList>
            <consortium name="Ensembl"/>
        </authorList>
    </citation>
    <scope>IDENTIFICATION</scope>
</reference>
<dbReference type="AlphaFoldDB" id="A0A8C4QJ00"/>
<dbReference type="InterPro" id="IPR014807">
    <property type="entry name" value="Coa1"/>
</dbReference>
<dbReference type="Proteomes" id="UP000694388">
    <property type="component" value="Unplaced"/>
</dbReference>
<sequence>MALPIRALKQMAIFWGVVSGSGSLIMYCLMQNKLSNTEAYKQSLHHLEEHSEAMAALGTPPLRTHYVSLSDVTQNRLDASNAQLCIPVSGSLSSGMLRTRSARDVHMGWHVEEAALEMNNGHVITILPSTAGSHQS</sequence>
<dbReference type="GeneTree" id="ENSGT00440000033985"/>
<dbReference type="Pfam" id="PF08695">
    <property type="entry name" value="Coa1"/>
    <property type="match status" value="1"/>
</dbReference>
<organism evidence="1 2">
    <name type="scientific">Eptatretus burgeri</name>
    <name type="common">Inshore hagfish</name>
    <dbReference type="NCBI Taxonomy" id="7764"/>
    <lineage>
        <taxon>Eukaryota</taxon>
        <taxon>Metazoa</taxon>
        <taxon>Chordata</taxon>
        <taxon>Craniata</taxon>
        <taxon>Vertebrata</taxon>
        <taxon>Cyclostomata</taxon>
        <taxon>Myxini</taxon>
        <taxon>Myxiniformes</taxon>
        <taxon>Myxinidae</taxon>
        <taxon>Eptatretinae</taxon>
        <taxon>Eptatretus</taxon>
    </lineage>
</organism>
<accession>A0A8C4QJ00</accession>
<dbReference type="PANTHER" id="PTHR47148:SF1">
    <property type="entry name" value="CYTOCHROME C OXIDASE ASSEMBLY FACTOR 1 HOMOLOG"/>
    <property type="match status" value="1"/>
</dbReference>
<dbReference type="GO" id="GO:0005743">
    <property type="term" value="C:mitochondrial inner membrane"/>
    <property type="evidence" value="ECO:0007669"/>
    <property type="project" value="TreeGrafter"/>
</dbReference>
<reference evidence="1" key="2">
    <citation type="submission" date="2025-09" db="UniProtKB">
        <authorList>
            <consortium name="Ensembl"/>
        </authorList>
    </citation>
    <scope>IDENTIFICATION</scope>
</reference>
<evidence type="ECO:0000313" key="2">
    <source>
        <dbReference type="Proteomes" id="UP000694388"/>
    </source>
</evidence>
<keyword evidence="2" id="KW-1185">Reference proteome</keyword>
<dbReference type="Ensembl" id="ENSEBUT00000015910.1">
    <property type="protein sequence ID" value="ENSEBUP00000015335.1"/>
    <property type="gene ID" value="ENSEBUG00000009669.1"/>
</dbReference>
<evidence type="ECO:0000313" key="1">
    <source>
        <dbReference type="Ensembl" id="ENSEBUP00000015335.1"/>
    </source>
</evidence>
<dbReference type="GO" id="GO:0032981">
    <property type="term" value="P:mitochondrial respiratory chain complex I assembly"/>
    <property type="evidence" value="ECO:0007669"/>
    <property type="project" value="TreeGrafter"/>
</dbReference>